<reference evidence="2 3" key="1">
    <citation type="journal article" date="2019" name="Int. J. Syst. Evol. Microbiol.">
        <title>The Global Catalogue of Microorganisms (GCM) 10K type strain sequencing project: providing services to taxonomists for standard genome sequencing and annotation.</title>
        <authorList>
            <consortium name="The Broad Institute Genomics Platform"/>
            <consortium name="The Broad Institute Genome Sequencing Center for Infectious Disease"/>
            <person name="Wu L."/>
            <person name="Ma J."/>
        </authorList>
    </citation>
    <scope>NUCLEOTIDE SEQUENCE [LARGE SCALE GENOMIC DNA]</scope>
    <source>
        <strain evidence="2 3">JCM 5062</strain>
    </source>
</reference>
<evidence type="ECO:0000313" key="2">
    <source>
        <dbReference type="EMBL" id="GAA2513272.1"/>
    </source>
</evidence>
<comment type="caution">
    <text evidence="2">The sequence shown here is derived from an EMBL/GenBank/DDBJ whole genome shotgun (WGS) entry which is preliminary data.</text>
</comment>
<accession>A0ABN3N2H3</accession>
<sequence>MHPLLGEDLAGRLPGYRPTSLPARETNGDLELLLPRRRQWAAAASTGRERARLGRRVGRHLVRTGFTLVMPRWGDWTGDLDEMAEVFAAHYPRRADLMRTAVAVGRRAWDADAVVLGTLLDDLGPWLAAEYRAVHGVRAPRPGPRAETGSRARRSCATPEPARRAGGTGTAYRERPGPALPTRRSSGRQPTPASRASG</sequence>
<feature type="region of interest" description="Disordered" evidence="1">
    <location>
        <begin position="138"/>
        <end position="198"/>
    </location>
</feature>
<organism evidence="2 3">
    <name type="scientific">Streptomyces gobitricini</name>
    <dbReference type="NCBI Taxonomy" id="68211"/>
    <lineage>
        <taxon>Bacteria</taxon>
        <taxon>Bacillati</taxon>
        <taxon>Actinomycetota</taxon>
        <taxon>Actinomycetes</taxon>
        <taxon>Kitasatosporales</taxon>
        <taxon>Streptomycetaceae</taxon>
        <taxon>Streptomyces</taxon>
    </lineage>
</organism>
<dbReference type="EMBL" id="BAAASR010000034">
    <property type="protein sequence ID" value="GAA2513272.1"/>
    <property type="molecule type" value="Genomic_DNA"/>
</dbReference>
<evidence type="ECO:0000256" key="1">
    <source>
        <dbReference type="SAM" id="MobiDB-lite"/>
    </source>
</evidence>
<evidence type="ECO:0000313" key="3">
    <source>
        <dbReference type="Proteomes" id="UP001499942"/>
    </source>
</evidence>
<gene>
    <name evidence="2" type="ORF">GCM10010393_52860</name>
</gene>
<keyword evidence="3" id="KW-1185">Reference proteome</keyword>
<proteinExistence type="predicted"/>
<dbReference type="Proteomes" id="UP001499942">
    <property type="component" value="Unassembled WGS sequence"/>
</dbReference>
<name>A0ABN3N2H3_9ACTN</name>
<protein>
    <submittedName>
        <fullName evidence="2">Uncharacterized protein</fullName>
    </submittedName>
</protein>
<feature type="compositionally biased region" description="Polar residues" evidence="1">
    <location>
        <begin position="183"/>
        <end position="198"/>
    </location>
</feature>
<dbReference type="RefSeq" id="WP_344365830.1">
    <property type="nucleotide sequence ID" value="NZ_BAAASR010000034.1"/>
</dbReference>